<accession>A0ABT9J1C2</accession>
<dbReference type="EMBL" id="JAVAMP010000007">
    <property type="protein sequence ID" value="MDP5275278.1"/>
    <property type="molecule type" value="Genomic_DNA"/>
</dbReference>
<dbReference type="RefSeq" id="WP_305992590.1">
    <property type="nucleotide sequence ID" value="NZ_JAVAMP010000007.1"/>
</dbReference>
<keyword evidence="2" id="KW-1185">Reference proteome</keyword>
<gene>
    <name evidence="1" type="ORF">Q5Y73_14265</name>
</gene>
<comment type="caution">
    <text evidence="1">The sequence shown here is derived from an EMBL/GenBank/DDBJ whole genome shotgun (WGS) entry which is preliminary data.</text>
</comment>
<evidence type="ECO:0000313" key="2">
    <source>
        <dbReference type="Proteomes" id="UP001231941"/>
    </source>
</evidence>
<sequence>MGYFQENVCDCCLCPLQCAIKQFEGENITFFYGITNLTLIGISVEDFIVSGINSSNGLPSCAPVSQILAFQPDNPKPQSDLVKPIQKSVKGECACIEDPITNKFKVGDIVTISTLGPVQVTAVGEGIVVTNDDSGDQFIFSTCSGVSIVIFNSSDTTTNQAAIKQDIKSNWDKESRIFNQANTQSKTQSLHSKNGIVLFY</sequence>
<dbReference type="Proteomes" id="UP001231941">
    <property type="component" value="Unassembled WGS sequence"/>
</dbReference>
<reference evidence="1 2" key="1">
    <citation type="submission" date="2023-08" db="EMBL/GenBank/DDBJ databases">
        <authorList>
            <person name="Park J.-S."/>
        </authorList>
    </citation>
    <scope>NUCLEOTIDE SEQUENCE [LARGE SCALE GENOMIC DNA]</scope>
    <source>
        <strain evidence="1 2">2205SS18-9</strain>
    </source>
</reference>
<name>A0ABT9J1C2_9BACL</name>
<evidence type="ECO:0000313" key="1">
    <source>
        <dbReference type="EMBL" id="MDP5275278.1"/>
    </source>
</evidence>
<proteinExistence type="predicted"/>
<evidence type="ECO:0008006" key="3">
    <source>
        <dbReference type="Google" id="ProtNLM"/>
    </source>
</evidence>
<protein>
    <recommendedName>
        <fullName evidence="3">DUF4280 domain-containing protein</fullName>
    </recommendedName>
</protein>
<organism evidence="1 2">
    <name type="scientific">Chengkuizengella axinellae</name>
    <dbReference type="NCBI Taxonomy" id="3064388"/>
    <lineage>
        <taxon>Bacteria</taxon>
        <taxon>Bacillati</taxon>
        <taxon>Bacillota</taxon>
        <taxon>Bacilli</taxon>
        <taxon>Bacillales</taxon>
        <taxon>Paenibacillaceae</taxon>
        <taxon>Chengkuizengella</taxon>
    </lineage>
</organism>